<accession>A0A915DPE7</accession>
<sequence>MASTRFYLLFVILSAALINQIHCLGTCTHNGKTYKNGEEYSYGSFIMRCDVSPRHWETKVVACKSLMDEKIPVGGQRRDRHGLWKCVQDPDTGSVKLTQH</sequence>
<organism evidence="3 4">
    <name type="scientific">Ditylenchus dipsaci</name>
    <dbReference type="NCBI Taxonomy" id="166011"/>
    <lineage>
        <taxon>Eukaryota</taxon>
        <taxon>Metazoa</taxon>
        <taxon>Ecdysozoa</taxon>
        <taxon>Nematoda</taxon>
        <taxon>Chromadorea</taxon>
        <taxon>Rhabditida</taxon>
        <taxon>Tylenchina</taxon>
        <taxon>Tylenchomorpha</taxon>
        <taxon>Sphaerularioidea</taxon>
        <taxon>Anguinidae</taxon>
        <taxon>Anguininae</taxon>
        <taxon>Ditylenchus</taxon>
    </lineage>
</organism>
<keyword evidence="3" id="KW-1185">Reference proteome</keyword>
<dbReference type="AlphaFoldDB" id="A0A915DPE7"/>
<protein>
    <recommendedName>
        <fullName evidence="2">Abnormal cell migration protein 18-like fibronectin type I domain-containing protein</fullName>
    </recommendedName>
</protein>
<dbReference type="Proteomes" id="UP000887574">
    <property type="component" value="Unplaced"/>
</dbReference>
<dbReference type="WBParaSite" id="jg22141">
    <property type="protein sequence ID" value="jg22141"/>
    <property type="gene ID" value="jg22141"/>
</dbReference>
<evidence type="ECO:0000313" key="4">
    <source>
        <dbReference type="WBParaSite" id="jg22141"/>
    </source>
</evidence>
<reference evidence="4" key="1">
    <citation type="submission" date="2022-11" db="UniProtKB">
        <authorList>
            <consortium name="WormBaseParasite"/>
        </authorList>
    </citation>
    <scope>IDENTIFICATION</scope>
</reference>
<evidence type="ECO:0000313" key="3">
    <source>
        <dbReference type="Proteomes" id="UP000887574"/>
    </source>
</evidence>
<proteinExistence type="predicted"/>
<evidence type="ECO:0000256" key="1">
    <source>
        <dbReference type="SAM" id="SignalP"/>
    </source>
</evidence>
<feature type="domain" description="Abnormal cell migration protein 18-like fibronectin type I" evidence="2">
    <location>
        <begin position="26"/>
        <end position="92"/>
    </location>
</feature>
<dbReference type="InterPro" id="IPR055119">
    <property type="entry name" value="Mig18_Fn1"/>
</dbReference>
<name>A0A915DPE7_9BILA</name>
<feature type="chain" id="PRO_5037709568" description="Abnormal cell migration protein 18-like fibronectin type I domain-containing protein" evidence="1">
    <location>
        <begin position="24"/>
        <end position="100"/>
    </location>
</feature>
<keyword evidence="1" id="KW-0732">Signal</keyword>
<feature type="signal peptide" evidence="1">
    <location>
        <begin position="1"/>
        <end position="23"/>
    </location>
</feature>
<evidence type="ECO:0000259" key="2">
    <source>
        <dbReference type="Pfam" id="PF23003"/>
    </source>
</evidence>
<dbReference type="Pfam" id="PF23003">
    <property type="entry name" value="Fn1_2"/>
    <property type="match status" value="1"/>
</dbReference>